<dbReference type="GO" id="GO:0016020">
    <property type="term" value="C:membrane"/>
    <property type="evidence" value="ECO:0007669"/>
    <property type="project" value="UniProtKB-SubCell"/>
</dbReference>
<accession>W2V3B7</accession>
<evidence type="ECO:0000313" key="12">
    <source>
        <dbReference type="EMBL" id="ETO91958.1"/>
    </source>
</evidence>
<feature type="transmembrane region" description="Helical" evidence="9">
    <location>
        <begin position="271"/>
        <end position="289"/>
    </location>
</feature>
<proteinExistence type="predicted"/>
<feature type="transmembrane region" description="Helical" evidence="9">
    <location>
        <begin position="321"/>
        <end position="342"/>
    </location>
</feature>
<comment type="caution">
    <text evidence="12">The sequence shown here is derived from an EMBL/GenBank/DDBJ whole genome shotgun (WGS) entry which is preliminary data.</text>
</comment>
<dbReference type="GO" id="GO:0042773">
    <property type="term" value="P:ATP synthesis coupled electron transport"/>
    <property type="evidence" value="ECO:0007669"/>
    <property type="project" value="InterPro"/>
</dbReference>
<dbReference type="PANTHER" id="PTHR42829:SF2">
    <property type="entry name" value="NADH-UBIQUINONE OXIDOREDUCTASE CHAIN 5"/>
    <property type="match status" value="1"/>
</dbReference>
<dbReference type="InterPro" id="IPR003945">
    <property type="entry name" value="NU5C-like"/>
</dbReference>
<feature type="transmembrane region" description="Helical" evidence="9">
    <location>
        <begin position="362"/>
        <end position="381"/>
    </location>
</feature>
<feature type="transmembrane region" description="Helical" evidence="9">
    <location>
        <begin position="401"/>
        <end position="423"/>
    </location>
</feature>
<dbReference type="PRINTS" id="PR01434">
    <property type="entry name" value="NADHDHGNASE5"/>
</dbReference>
<evidence type="ECO:0000256" key="3">
    <source>
        <dbReference type="ARBA" id="ARBA00022692"/>
    </source>
</evidence>
<feature type="transmembrane region" description="Helical" evidence="9">
    <location>
        <begin position="443"/>
        <end position="462"/>
    </location>
</feature>
<feature type="transmembrane region" description="Helical" evidence="9">
    <location>
        <begin position="203"/>
        <end position="229"/>
    </location>
</feature>
<sequence>MVEISILLLPLLSSIFSFLSIKRYSFCHQVFASILIFGSAIASWHVMLNFENDYVISLFTWFKVANIQSEWSIHVSRLSSIMFVVVSSISCIIHFYSIGYMHEDKGVARFFCYISLFVFFMMILISAADLFQLFCGWEGVGLCSYLLIGFWFTKDSANQASIKAFIINRIGDFCLLLGIFTIIFKFGSANFDEISYLVNSGHISSQVGCLLIFLGCMGKSAQIGLHVWLPDAMEGPTPVSALIHAATMVNAGVFLLIKLNALFIVSGVNDVVLIIGSCTALLGSLIALVQTDIKKIIAYSTCSQLGYMFIALGSYAYNIALLHLVTHACFKALLFLCAGNIIHAYGQQDIRNMGSLGKKIKLITVFTWIGSLALTGIYPFAGYYSKDLIIEYSHVNHYAHIIALVVVPLTSIYSFKLLFSAFYTDNNKNTSFHPSSNFMTYPLFILAFFSVFAGIICIRYGFLSQNFWGSSMLLRSLQHVSLLDKFTPMIISVLGITVAYLLVNRHRFDRRLFISWLLCVTIFMLINKIIAICFTILTLIFFSLDKNRYGFTILLHILRNKFYFDILYSLIVKHIFLPLCRICKNVDHYIDVLIVILPCRVVSFGQNVAYLSLNKGGKTSKYIIHFLSGVVLYLLSLHLL</sequence>
<feature type="transmembrane region" description="Helical" evidence="9">
    <location>
        <begin position="241"/>
        <end position="265"/>
    </location>
</feature>
<feature type="transmembrane region" description="Helical" evidence="9">
    <location>
        <begin position="515"/>
        <end position="542"/>
    </location>
</feature>
<evidence type="ECO:0000259" key="11">
    <source>
        <dbReference type="Pfam" id="PF00662"/>
    </source>
</evidence>
<dbReference type="Pfam" id="PF00361">
    <property type="entry name" value="Proton_antipo_M"/>
    <property type="match status" value="1"/>
</dbReference>
<keyword evidence="13" id="KW-1185">Reference proteome</keyword>
<dbReference type="InterPro" id="IPR001750">
    <property type="entry name" value="ND/Mrp_TM"/>
</dbReference>
<evidence type="ECO:0000256" key="1">
    <source>
        <dbReference type="ARBA" id="ARBA00004127"/>
    </source>
</evidence>
<feature type="transmembrane region" description="Helical" evidence="9">
    <location>
        <begin position="78"/>
        <end position="98"/>
    </location>
</feature>
<dbReference type="GO" id="GO:0008137">
    <property type="term" value="F:NADH dehydrogenase (ubiquinone) activity"/>
    <property type="evidence" value="ECO:0007669"/>
    <property type="project" value="InterPro"/>
</dbReference>
<dbReference type="GO" id="GO:0015990">
    <property type="term" value="P:electron transport coupled proton transport"/>
    <property type="evidence" value="ECO:0007669"/>
    <property type="project" value="TreeGrafter"/>
</dbReference>
<evidence type="ECO:0000313" key="13">
    <source>
        <dbReference type="Proteomes" id="UP000018951"/>
    </source>
</evidence>
<dbReference type="Pfam" id="PF00662">
    <property type="entry name" value="Proton_antipo_N"/>
    <property type="match status" value="1"/>
</dbReference>
<gene>
    <name evidence="12" type="primary">nuoL</name>
    <name evidence="12" type="ORF">P857_1139</name>
</gene>
<protein>
    <recommendedName>
        <fullName evidence="2">NADH-quinone oxidoreductase subunit L</fullName>
    </recommendedName>
    <alternativeName>
        <fullName evidence="6">NADH dehydrogenase I subunit L</fullName>
    </alternativeName>
    <alternativeName>
        <fullName evidence="7">NDH-1 subunit L</fullName>
    </alternativeName>
</protein>
<dbReference type="Proteomes" id="UP000018951">
    <property type="component" value="Unassembled WGS sequence"/>
</dbReference>
<reference evidence="12 13" key="1">
    <citation type="journal article" date="2013" name="PLoS ONE">
        <title>Bacterial endosymbiosis in a chordate host: long-term co-evolution and conservation of secondary metabolism.</title>
        <authorList>
            <person name="Kwan J.C."/>
            <person name="Schmidt E.W."/>
        </authorList>
    </citation>
    <scope>NUCLEOTIDE SEQUENCE [LARGE SCALE GENOMIC DNA]</scope>
    <source>
        <strain evidence="13">L6</strain>
    </source>
</reference>
<feature type="domain" description="NADH:quinone oxidoreductase/Mrp antiporter transmembrane" evidence="10">
    <location>
        <begin position="127"/>
        <end position="406"/>
    </location>
</feature>
<evidence type="ECO:0000256" key="9">
    <source>
        <dbReference type="SAM" id="Phobius"/>
    </source>
</evidence>
<keyword evidence="4 9" id="KW-1133">Transmembrane helix</keyword>
<evidence type="ECO:0000256" key="7">
    <source>
        <dbReference type="ARBA" id="ARBA00032795"/>
    </source>
</evidence>
<keyword evidence="5 9" id="KW-0472">Membrane</keyword>
<feature type="transmembrane region" description="Helical" evidence="9">
    <location>
        <begin position="622"/>
        <end position="639"/>
    </location>
</feature>
<feature type="transmembrane region" description="Helical" evidence="9">
    <location>
        <begin position="110"/>
        <end position="128"/>
    </location>
</feature>
<evidence type="ECO:0000256" key="6">
    <source>
        <dbReference type="ARBA" id="ARBA00031571"/>
    </source>
</evidence>
<dbReference type="AlphaFoldDB" id="W2V3B7"/>
<dbReference type="PATRIC" id="fig|1401685.3.peg.371"/>
<evidence type="ECO:0000256" key="5">
    <source>
        <dbReference type="ARBA" id="ARBA00023136"/>
    </source>
</evidence>
<dbReference type="GO" id="GO:0012505">
    <property type="term" value="C:endomembrane system"/>
    <property type="evidence" value="ECO:0007669"/>
    <property type="project" value="UniProtKB-SubCell"/>
</dbReference>
<feature type="transmembrane region" description="Helical" evidence="9">
    <location>
        <begin position="6"/>
        <end position="21"/>
    </location>
</feature>
<dbReference type="GO" id="GO:0003954">
    <property type="term" value="F:NADH dehydrogenase activity"/>
    <property type="evidence" value="ECO:0007669"/>
    <property type="project" value="TreeGrafter"/>
</dbReference>
<keyword evidence="3 8" id="KW-0812">Transmembrane</keyword>
<dbReference type="STRING" id="1401685.P857_1139"/>
<dbReference type="EMBL" id="AXCJ01000001">
    <property type="protein sequence ID" value="ETO91958.1"/>
    <property type="molecule type" value="Genomic_DNA"/>
</dbReference>
<organism evidence="12 13">
    <name type="scientific">Candidatus Xenolissoclinum pacificiensis L6</name>
    <dbReference type="NCBI Taxonomy" id="1401685"/>
    <lineage>
        <taxon>Bacteria</taxon>
        <taxon>Pseudomonadati</taxon>
        <taxon>Pseudomonadota</taxon>
        <taxon>Alphaproteobacteria</taxon>
        <taxon>Rickettsiales</taxon>
        <taxon>Anaplasmataceae</taxon>
        <taxon>Candidatus Xenolissoclinum</taxon>
    </lineage>
</organism>
<feature type="transmembrane region" description="Helical" evidence="9">
    <location>
        <begin position="134"/>
        <end position="152"/>
    </location>
</feature>
<evidence type="ECO:0000256" key="2">
    <source>
        <dbReference type="ARBA" id="ARBA00019904"/>
    </source>
</evidence>
<feature type="transmembrane region" description="Helical" evidence="9">
    <location>
        <begin position="173"/>
        <end position="191"/>
    </location>
</feature>
<dbReference type="InterPro" id="IPR018393">
    <property type="entry name" value="NADHpl_OxRdtase_5_subgr"/>
</dbReference>
<evidence type="ECO:0000256" key="4">
    <source>
        <dbReference type="ARBA" id="ARBA00022989"/>
    </source>
</evidence>
<comment type="subcellular location">
    <subcellularLocation>
        <location evidence="1">Endomembrane system</location>
        <topology evidence="1">Multi-pass membrane protein</topology>
    </subcellularLocation>
    <subcellularLocation>
        <location evidence="8">Membrane</location>
        <topology evidence="8">Multi-pass membrane protein</topology>
    </subcellularLocation>
</comment>
<dbReference type="NCBIfam" id="TIGR01974">
    <property type="entry name" value="NDH_I_L"/>
    <property type="match status" value="1"/>
</dbReference>
<feature type="transmembrane region" description="Helical" evidence="9">
    <location>
        <begin position="482"/>
        <end position="503"/>
    </location>
</feature>
<evidence type="ECO:0000256" key="8">
    <source>
        <dbReference type="RuleBase" id="RU000320"/>
    </source>
</evidence>
<feature type="domain" description="NADH-Ubiquinone oxidoreductase (complex I) chain 5 N-terminal" evidence="11">
    <location>
        <begin position="61"/>
        <end position="111"/>
    </location>
</feature>
<name>W2V3B7_9RICK</name>
<dbReference type="NCBIfam" id="NF005141">
    <property type="entry name" value="PRK06590.1"/>
    <property type="match status" value="1"/>
</dbReference>
<evidence type="ECO:0000259" key="10">
    <source>
        <dbReference type="Pfam" id="PF00361"/>
    </source>
</evidence>
<feature type="transmembrane region" description="Helical" evidence="9">
    <location>
        <begin position="296"/>
        <end position="315"/>
    </location>
</feature>
<dbReference type="PANTHER" id="PTHR42829">
    <property type="entry name" value="NADH-UBIQUINONE OXIDOREDUCTASE CHAIN 5"/>
    <property type="match status" value="1"/>
</dbReference>
<feature type="transmembrane region" description="Helical" evidence="9">
    <location>
        <begin position="30"/>
        <end position="48"/>
    </location>
</feature>
<dbReference type="InterPro" id="IPR001516">
    <property type="entry name" value="Proton_antipo_N"/>
</dbReference>